<dbReference type="RefSeq" id="XP_002731900.1">
    <property type="nucleotide sequence ID" value="XM_002731854.1"/>
</dbReference>
<dbReference type="Pfam" id="PF08434">
    <property type="entry name" value="CLCA"/>
    <property type="match status" value="1"/>
</dbReference>
<dbReference type="SMART" id="SM00327">
    <property type="entry name" value="VWA"/>
    <property type="match status" value="1"/>
</dbReference>
<dbReference type="Gene3D" id="3.40.50.410">
    <property type="entry name" value="von Willebrand factor, type A domain"/>
    <property type="match status" value="1"/>
</dbReference>
<name>A0ABM0GKI7_SACKO</name>
<dbReference type="Proteomes" id="UP000694865">
    <property type="component" value="Unplaced"/>
</dbReference>
<dbReference type="Pfam" id="PF00092">
    <property type="entry name" value="VWA"/>
    <property type="match status" value="1"/>
</dbReference>
<dbReference type="NCBIfam" id="NF041940">
    <property type="entry name" value="choice_anch_X"/>
    <property type="match status" value="1"/>
</dbReference>
<feature type="signal peptide" evidence="2">
    <location>
        <begin position="1"/>
        <end position="23"/>
    </location>
</feature>
<dbReference type="InterPro" id="IPR013642">
    <property type="entry name" value="CLCA_N"/>
</dbReference>
<reference evidence="5" key="1">
    <citation type="submission" date="2025-08" db="UniProtKB">
        <authorList>
            <consortium name="RefSeq"/>
        </authorList>
    </citation>
    <scope>IDENTIFICATION</scope>
    <source>
        <tissue evidence="5">Testes</tissue>
    </source>
</reference>
<dbReference type="Gene3D" id="2.60.40.10">
    <property type="entry name" value="Immunoglobulins"/>
    <property type="match status" value="1"/>
</dbReference>
<evidence type="ECO:0000313" key="4">
    <source>
        <dbReference type="Proteomes" id="UP000694865"/>
    </source>
</evidence>
<keyword evidence="4" id="KW-1185">Reference proteome</keyword>
<feature type="region of interest" description="Disordered" evidence="1">
    <location>
        <begin position="589"/>
        <end position="626"/>
    </location>
</feature>
<evidence type="ECO:0000256" key="2">
    <source>
        <dbReference type="SAM" id="SignalP"/>
    </source>
</evidence>
<sequence>MISFLFCCLALATISCIVPSTHASWRRGHVKLEENGYTGIVIAIHSSIPENVQIIEQLQVAFTDASDFLFTATKRRAYFKDISILIPTTWSHKSEYSNATKESYEKANIIVDTANAVHGHTPYVKRIGGCGKKGEYLHLTPTYLLDRQQSQQNWGPVGRLLVHEWAHLHWGVFDEYPTHDDDYFYVSANGKIEATRCSLQIKGSYKQRGSVKDCDFRNITKLQKADCHFIPTLSNASDSASLMYMQFLPTITGFCHNNISDLAGYHNREAPNKQNKQCMGKSVWEIILNSEDFEYGTNLPVDPTVTIDTTPRFRIVQSRERRLVLVLDRSGSMEGVRLTKLRQAASAFIRNTICEGSYLGIVEFSEFAQELAPLTLVNGSDSREGLIRRLPHSVGGWTSIGAGIMKGIEVLSTNGQNPEGGLIMAISDGGENRAPTLSEALQAVDESGVTIDTIAYSEQADENLASLAARTGGMSFFYSGDDDSTVLEDAFATSITSRAADFTSDDTYIKLWSEVVHVSARGENYGHLYIDSTVGMETEFSFTYTESRVTVVIKRPDSSIIDATYDGYKVDDEFHRVVVTLREHSRVPSKKRNIPQIQLRERHLFPPDDEPHPSTQQRTKPHEPDNRKQVTIYAEVSKGYQPILDSDVTALIDRPPATTNEQGSTIAISLLDNGSGSDIEKGDGIYSVYFLDFTSNGYYGVRVVVTNDHGNARLKLPTASGHRAIHVDDDSTAPTSNTNTSSDQLESFNRVVSGGAFKLNNYDQSTSDENLEDIYPPSRITELTIVEVSSETRHVTLSWTAPGDDLDRGTAAAYELRVGESYSELYDDFQSATPLNNSYVIEGNFSTPKLSGLTELFVVRIPEYISTLRISLSVRAVDDAGLFAEPSNIVSTSFESWEPDRGSMPTTTIDTTITTNDKFTVDPTPTTVTNQGSSNFSSSPDTIPFSPATSNLQTTHSHVRTATSTGAMTTTTYSREGSRNRCNTRFNNFRRS</sequence>
<feature type="domain" description="VWFA" evidence="3">
    <location>
        <begin position="322"/>
        <end position="495"/>
    </location>
</feature>
<gene>
    <name evidence="5" type="primary">LOC100367861</name>
</gene>
<dbReference type="PANTHER" id="PTHR10579">
    <property type="entry name" value="CALCIUM-ACTIVATED CHLORIDE CHANNEL REGULATOR"/>
    <property type="match status" value="1"/>
</dbReference>
<protein>
    <submittedName>
        <fullName evidence="5">Epithelial chloride channel protein-like</fullName>
    </submittedName>
</protein>
<keyword evidence="2" id="KW-0732">Signal</keyword>
<organism evidence="4 5">
    <name type="scientific">Saccoglossus kowalevskii</name>
    <name type="common">Acorn worm</name>
    <dbReference type="NCBI Taxonomy" id="10224"/>
    <lineage>
        <taxon>Eukaryota</taxon>
        <taxon>Metazoa</taxon>
        <taxon>Hemichordata</taxon>
        <taxon>Enteropneusta</taxon>
        <taxon>Harrimaniidae</taxon>
        <taxon>Saccoglossus</taxon>
    </lineage>
</organism>
<evidence type="ECO:0000313" key="5">
    <source>
        <dbReference type="RefSeq" id="XP_002731900.1"/>
    </source>
</evidence>
<dbReference type="InterPro" id="IPR051266">
    <property type="entry name" value="CLCR"/>
</dbReference>
<accession>A0ABM0GKI7</accession>
<evidence type="ECO:0000256" key="1">
    <source>
        <dbReference type="SAM" id="MobiDB-lite"/>
    </source>
</evidence>
<dbReference type="PROSITE" id="PS50234">
    <property type="entry name" value="VWFA"/>
    <property type="match status" value="1"/>
</dbReference>
<feature type="compositionally biased region" description="Low complexity" evidence="1">
    <location>
        <begin position="732"/>
        <end position="743"/>
    </location>
</feature>
<dbReference type="InterPro" id="IPR013783">
    <property type="entry name" value="Ig-like_fold"/>
</dbReference>
<dbReference type="SUPFAM" id="SSF53300">
    <property type="entry name" value="vWA-like"/>
    <property type="match status" value="1"/>
</dbReference>
<dbReference type="CDD" id="cd00198">
    <property type="entry name" value="vWFA"/>
    <property type="match status" value="1"/>
</dbReference>
<dbReference type="InterPro" id="IPR002035">
    <property type="entry name" value="VWF_A"/>
</dbReference>
<proteinExistence type="predicted"/>
<dbReference type="InterPro" id="IPR036465">
    <property type="entry name" value="vWFA_dom_sf"/>
</dbReference>
<feature type="chain" id="PRO_5046963223" evidence="2">
    <location>
        <begin position="24"/>
        <end position="992"/>
    </location>
</feature>
<dbReference type="PANTHER" id="PTHR10579:SF172">
    <property type="entry name" value="CALCIUM-ACTIVATED CHLORIDE CHANNEL REGULATOR 4 PRECURSOR-RELATED"/>
    <property type="match status" value="1"/>
</dbReference>
<feature type="compositionally biased region" description="Basic and acidic residues" evidence="1">
    <location>
        <begin position="599"/>
        <end position="612"/>
    </location>
</feature>
<evidence type="ECO:0000259" key="3">
    <source>
        <dbReference type="PROSITE" id="PS50234"/>
    </source>
</evidence>
<dbReference type="GeneID" id="100367861"/>
<feature type="region of interest" description="Disordered" evidence="1">
    <location>
        <begin position="725"/>
        <end position="745"/>
    </location>
</feature>